<dbReference type="Proteomes" id="UP001621964">
    <property type="component" value="Unassembled WGS sequence"/>
</dbReference>
<dbReference type="RefSeq" id="WP_405386899.1">
    <property type="nucleotide sequence ID" value="NZ_JBJGEB010000012.1"/>
</dbReference>
<evidence type="ECO:0000259" key="1">
    <source>
        <dbReference type="PROSITE" id="PS51750"/>
    </source>
</evidence>
<keyword evidence="3" id="KW-1185">Reference proteome</keyword>
<dbReference type="SMART" id="SM01040">
    <property type="entry name" value="Bro-N"/>
    <property type="match status" value="1"/>
</dbReference>
<dbReference type="InterPro" id="IPR003497">
    <property type="entry name" value="BRO_N_domain"/>
</dbReference>
<proteinExistence type="predicted"/>
<evidence type="ECO:0000313" key="2">
    <source>
        <dbReference type="EMBL" id="MFK7642867.1"/>
    </source>
</evidence>
<dbReference type="EMBL" id="JBJGEB010000012">
    <property type="protein sequence ID" value="MFK7642867.1"/>
    <property type="molecule type" value="Genomic_DNA"/>
</dbReference>
<reference evidence="2 3" key="1">
    <citation type="submission" date="2024-11" db="EMBL/GenBank/DDBJ databases">
        <authorList>
            <person name="Mikucki A.G."/>
            <person name="Kahler C.M."/>
        </authorList>
    </citation>
    <scope>NUCLEOTIDE SEQUENCE [LARGE SCALE GENOMIC DNA]</scope>
    <source>
        <strain evidence="2 3">EXNM717</strain>
    </source>
</reference>
<comment type="caution">
    <text evidence="2">The sequence shown here is derived from an EMBL/GenBank/DDBJ whole genome shotgun (WGS) entry which is preliminary data.</text>
</comment>
<protein>
    <submittedName>
        <fullName evidence="2">Bro-N domain-containing protein</fullName>
    </submittedName>
</protein>
<accession>A0ABW8Q5K2</accession>
<feature type="domain" description="Bro-N" evidence="1">
    <location>
        <begin position="1"/>
        <end position="118"/>
    </location>
</feature>
<evidence type="ECO:0000313" key="3">
    <source>
        <dbReference type="Proteomes" id="UP001621964"/>
    </source>
</evidence>
<sequence length="322" mass="35903">MNAASLSFKNTHFQITDINGQPWLRGFQIASALGYKNPSSDIAKVYDRNADEFTDSMTRVIELTTAGGKQQVRVFSLRGAHLLGMLARTKAAKEFRHWVLDVLERESNRATPSVKDQLPTRDELIQVIYMLGDRLREIHGWGWGNFDDHLSAKFNKTPREATYSELINIIRWLHKQTQTVAGRPIVAGVNCPVKPFGLGASLSQQAENLPAILAAEEKKQLPAPVVVKAADSSDAQCRKREIAESHNSAIARLLTYDGDTSEIGLAECGAATEIVNLTKIVSDAYENFMFCKENQNQTDDNFKCAMLELTRLQNTVMELICC</sequence>
<organism evidence="2 3">
    <name type="scientific">Neisseria oralis</name>
    <dbReference type="NCBI Taxonomy" id="1107316"/>
    <lineage>
        <taxon>Bacteria</taxon>
        <taxon>Pseudomonadati</taxon>
        <taxon>Pseudomonadota</taxon>
        <taxon>Betaproteobacteria</taxon>
        <taxon>Neisseriales</taxon>
        <taxon>Neisseriaceae</taxon>
        <taxon>Neisseria</taxon>
    </lineage>
</organism>
<gene>
    <name evidence="2" type="ORF">ACI43T_10275</name>
</gene>
<name>A0ABW8Q5K2_9NEIS</name>
<dbReference type="Pfam" id="PF02498">
    <property type="entry name" value="Bro-N"/>
    <property type="match status" value="1"/>
</dbReference>
<dbReference type="PROSITE" id="PS51750">
    <property type="entry name" value="BRO_N"/>
    <property type="match status" value="1"/>
</dbReference>